<name>A0A0A9HSQ5_ARUDO</name>
<dbReference type="AlphaFoldDB" id="A0A0A9HSQ5"/>
<protein>
    <submittedName>
        <fullName evidence="2">Uncharacterized protein</fullName>
    </submittedName>
</protein>
<reference evidence="2" key="2">
    <citation type="journal article" date="2015" name="Data Brief">
        <title>Shoot transcriptome of the giant reed, Arundo donax.</title>
        <authorList>
            <person name="Barrero R.A."/>
            <person name="Guerrero F.D."/>
            <person name="Moolhuijzen P."/>
            <person name="Goolsby J.A."/>
            <person name="Tidwell J."/>
            <person name="Bellgard S.E."/>
            <person name="Bellgard M.I."/>
        </authorList>
    </citation>
    <scope>NUCLEOTIDE SEQUENCE</scope>
    <source>
        <tissue evidence="2">Shoot tissue taken approximately 20 cm above the soil surface</tissue>
    </source>
</reference>
<organism evidence="2">
    <name type="scientific">Arundo donax</name>
    <name type="common">Giant reed</name>
    <name type="synonym">Donax arundinaceus</name>
    <dbReference type="NCBI Taxonomy" id="35708"/>
    <lineage>
        <taxon>Eukaryota</taxon>
        <taxon>Viridiplantae</taxon>
        <taxon>Streptophyta</taxon>
        <taxon>Embryophyta</taxon>
        <taxon>Tracheophyta</taxon>
        <taxon>Spermatophyta</taxon>
        <taxon>Magnoliopsida</taxon>
        <taxon>Liliopsida</taxon>
        <taxon>Poales</taxon>
        <taxon>Poaceae</taxon>
        <taxon>PACMAD clade</taxon>
        <taxon>Arundinoideae</taxon>
        <taxon>Arundineae</taxon>
        <taxon>Arundo</taxon>
    </lineage>
</organism>
<reference evidence="2" key="1">
    <citation type="submission" date="2014-09" db="EMBL/GenBank/DDBJ databases">
        <authorList>
            <person name="Magalhaes I.L.F."/>
            <person name="Oliveira U."/>
            <person name="Santos F.R."/>
            <person name="Vidigal T.H.D.A."/>
            <person name="Brescovit A.D."/>
            <person name="Santos A.J."/>
        </authorList>
    </citation>
    <scope>NUCLEOTIDE SEQUENCE</scope>
    <source>
        <tissue evidence="2">Shoot tissue taken approximately 20 cm above the soil surface</tissue>
    </source>
</reference>
<dbReference type="EMBL" id="GBRH01158139">
    <property type="protein sequence ID" value="JAE39757.1"/>
    <property type="molecule type" value="Transcribed_RNA"/>
</dbReference>
<evidence type="ECO:0000313" key="2">
    <source>
        <dbReference type="EMBL" id="JAE39757.1"/>
    </source>
</evidence>
<evidence type="ECO:0000256" key="1">
    <source>
        <dbReference type="SAM" id="MobiDB-lite"/>
    </source>
</evidence>
<accession>A0A0A9HSQ5</accession>
<sequence>MLLAGLIAPRRPAMPRHPPPA</sequence>
<proteinExistence type="predicted"/>
<feature type="region of interest" description="Disordered" evidence="1">
    <location>
        <begin position="1"/>
        <end position="21"/>
    </location>
</feature>